<sequence length="528" mass="56699">MAQHLLSLLVFLPLVALVVVLGIPATARPGVFRAILSLVTGGQLALAAYLYWGFDPAFTGLTDPGTMAYAERADWITLRMGGLGELSIDYFVGVDGLSMPLVLLATVVLCAGAVASHTIGRRVKGYAALYLLLSTSVVGCFVALDFFLFFLFFEFMLLPMYFLIGIWGGARREYAAIKFFLYTLVGSVCILLVMIGLYLSVADPGGVHTFDILAMTQPDLFVPGALLHPASGVRLAGLPLREVAFLLLFAGFAVKLPAVPVHTWLPDAHVEAPTPISVVLAGILLKVGAYGLLRIAYPVFPAEAAHYATLVGGLGTLSILYAALNALAADDLKRMVAYSSVSHMGFVLVGIASVTVEGVSGAVYMLFSHGVLSALLFLLVGVLYERTHDKAISNYRGLAGPMPHYTAATTIAFFASLGLPGFSGFIGEFFTLIGAFGSEAFPPWVPFGALLGLIAGAAYFLWTLQKMFFGPLWTRDAAWQRYLPDLRPGEKALLYGLGALSLVLGLFPHLLFDKMEITLTHWVAWIVK</sequence>
<dbReference type="AlphaFoldDB" id="A0A6J4LAI0"/>
<dbReference type="PANTHER" id="PTHR43507:SF1">
    <property type="entry name" value="NADH-UBIQUINONE OXIDOREDUCTASE CHAIN 4"/>
    <property type="match status" value="1"/>
</dbReference>
<comment type="subcellular location">
    <subcellularLocation>
        <location evidence="1">Endomembrane system</location>
        <topology evidence="1">Multi-pass membrane protein</topology>
    </subcellularLocation>
    <subcellularLocation>
        <location evidence="6">Membrane</location>
        <topology evidence="6">Multi-pass membrane protein</topology>
    </subcellularLocation>
</comment>
<feature type="transmembrane region" description="Helical" evidence="7">
    <location>
        <begin position="444"/>
        <end position="462"/>
    </location>
</feature>
<dbReference type="Pfam" id="PF00361">
    <property type="entry name" value="Proton_antipo_M"/>
    <property type="match status" value="1"/>
</dbReference>
<feature type="transmembrane region" description="Helical" evidence="7">
    <location>
        <begin position="405"/>
        <end position="438"/>
    </location>
</feature>
<feature type="transmembrane region" description="Helical" evidence="7">
    <location>
        <begin position="127"/>
        <end position="144"/>
    </location>
</feature>
<feature type="transmembrane region" description="Helical" evidence="7">
    <location>
        <begin position="243"/>
        <end position="265"/>
    </location>
</feature>
<protein>
    <submittedName>
        <fullName evidence="9">NADH-ubiquinone oxidoreductase chain M</fullName>
        <ecNumber evidence="9">1.6.5.3</ecNumber>
    </submittedName>
</protein>
<keyword evidence="4 7" id="KW-1133">Transmembrane helix</keyword>
<feature type="transmembrane region" description="Helical" evidence="7">
    <location>
        <begin position="362"/>
        <end position="384"/>
    </location>
</feature>
<accession>A0A6J4LAI0</accession>
<dbReference type="GO" id="GO:0003954">
    <property type="term" value="F:NADH dehydrogenase activity"/>
    <property type="evidence" value="ECO:0007669"/>
    <property type="project" value="TreeGrafter"/>
</dbReference>
<comment type="similarity">
    <text evidence="2">Belongs to the complex I subunit 4 family.</text>
</comment>
<feature type="transmembrane region" description="Helical" evidence="7">
    <location>
        <begin position="336"/>
        <end position="356"/>
    </location>
</feature>
<organism evidence="9">
    <name type="scientific">uncultured Cytophagales bacterium</name>
    <dbReference type="NCBI Taxonomy" id="158755"/>
    <lineage>
        <taxon>Bacteria</taxon>
        <taxon>Pseudomonadati</taxon>
        <taxon>Bacteroidota</taxon>
        <taxon>Sphingobacteriia</taxon>
        <taxon>Sphingobacteriales</taxon>
        <taxon>environmental samples</taxon>
    </lineage>
</organism>
<proteinExistence type="inferred from homology"/>
<keyword evidence="3 6" id="KW-0812">Transmembrane</keyword>
<dbReference type="PANTHER" id="PTHR43507">
    <property type="entry name" value="NADH-UBIQUINONE OXIDOREDUCTASE CHAIN 4"/>
    <property type="match status" value="1"/>
</dbReference>
<feature type="transmembrane region" description="Helical" evidence="7">
    <location>
        <begin position="305"/>
        <end position="324"/>
    </location>
</feature>
<name>A0A6J4LAI0_9SPHI</name>
<dbReference type="InterPro" id="IPR001750">
    <property type="entry name" value="ND/Mrp_TM"/>
</dbReference>
<keyword evidence="5 7" id="KW-0472">Membrane</keyword>
<feature type="transmembrane region" description="Helical" evidence="7">
    <location>
        <begin position="150"/>
        <end position="167"/>
    </location>
</feature>
<dbReference type="GO" id="GO:0008137">
    <property type="term" value="F:NADH dehydrogenase (ubiquinone) activity"/>
    <property type="evidence" value="ECO:0007669"/>
    <property type="project" value="InterPro"/>
</dbReference>
<dbReference type="GO" id="GO:0015990">
    <property type="term" value="P:electron transport coupled proton transport"/>
    <property type="evidence" value="ECO:0007669"/>
    <property type="project" value="TreeGrafter"/>
</dbReference>
<evidence type="ECO:0000256" key="3">
    <source>
        <dbReference type="ARBA" id="ARBA00022692"/>
    </source>
</evidence>
<evidence type="ECO:0000256" key="6">
    <source>
        <dbReference type="RuleBase" id="RU000320"/>
    </source>
</evidence>
<dbReference type="GO" id="GO:0012505">
    <property type="term" value="C:endomembrane system"/>
    <property type="evidence" value="ECO:0007669"/>
    <property type="project" value="UniProtKB-SubCell"/>
</dbReference>
<evidence type="ECO:0000256" key="2">
    <source>
        <dbReference type="ARBA" id="ARBA00009025"/>
    </source>
</evidence>
<dbReference type="PRINTS" id="PR01437">
    <property type="entry name" value="NUOXDRDTASE4"/>
</dbReference>
<feature type="domain" description="NADH:quinone oxidoreductase/Mrp antiporter transmembrane" evidence="8">
    <location>
        <begin position="143"/>
        <end position="439"/>
    </location>
</feature>
<reference evidence="9" key="1">
    <citation type="submission" date="2020-02" db="EMBL/GenBank/DDBJ databases">
        <authorList>
            <person name="Meier V. D."/>
        </authorList>
    </citation>
    <scope>NUCLEOTIDE SEQUENCE</scope>
    <source>
        <strain evidence="9">AVDCRST_MAG56</strain>
    </source>
</reference>
<feature type="transmembrane region" description="Helical" evidence="7">
    <location>
        <begin position="272"/>
        <end position="293"/>
    </location>
</feature>
<evidence type="ECO:0000259" key="8">
    <source>
        <dbReference type="Pfam" id="PF00361"/>
    </source>
</evidence>
<gene>
    <name evidence="9" type="ORF">AVDCRST_MAG56-7184</name>
</gene>
<feature type="transmembrane region" description="Helical" evidence="7">
    <location>
        <begin position="34"/>
        <end position="54"/>
    </location>
</feature>
<feature type="transmembrane region" description="Helical" evidence="7">
    <location>
        <begin position="97"/>
        <end position="115"/>
    </location>
</feature>
<evidence type="ECO:0000256" key="7">
    <source>
        <dbReference type="SAM" id="Phobius"/>
    </source>
</evidence>
<dbReference type="InterPro" id="IPR003918">
    <property type="entry name" value="NADH_UbQ_OxRdtase"/>
</dbReference>
<dbReference type="GO" id="GO:0048039">
    <property type="term" value="F:ubiquinone binding"/>
    <property type="evidence" value="ECO:0007669"/>
    <property type="project" value="TreeGrafter"/>
</dbReference>
<keyword evidence="9" id="KW-0560">Oxidoreductase</keyword>
<feature type="transmembrane region" description="Helical" evidence="7">
    <location>
        <begin position="6"/>
        <end position="27"/>
    </location>
</feature>
<evidence type="ECO:0000256" key="4">
    <source>
        <dbReference type="ARBA" id="ARBA00022989"/>
    </source>
</evidence>
<dbReference type="GO" id="GO:0042773">
    <property type="term" value="P:ATP synthesis coupled electron transport"/>
    <property type="evidence" value="ECO:0007669"/>
    <property type="project" value="InterPro"/>
</dbReference>
<feature type="transmembrane region" description="Helical" evidence="7">
    <location>
        <begin position="179"/>
        <end position="201"/>
    </location>
</feature>
<dbReference type="GO" id="GO:0016020">
    <property type="term" value="C:membrane"/>
    <property type="evidence" value="ECO:0007669"/>
    <property type="project" value="UniProtKB-SubCell"/>
</dbReference>
<feature type="transmembrane region" description="Helical" evidence="7">
    <location>
        <begin position="492"/>
        <end position="512"/>
    </location>
</feature>
<evidence type="ECO:0000256" key="1">
    <source>
        <dbReference type="ARBA" id="ARBA00004127"/>
    </source>
</evidence>
<evidence type="ECO:0000256" key="5">
    <source>
        <dbReference type="ARBA" id="ARBA00023136"/>
    </source>
</evidence>
<dbReference type="InterPro" id="IPR010227">
    <property type="entry name" value="NADH_Q_OxRdtase_chainM/4"/>
</dbReference>
<evidence type="ECO:0000313" key="9">
    <source>
        <dbReference type="EMBL" id="CAA9327222.1"/>
    </source>
</evidence>
<keyword evidence="9" id="KW-0830">Ubiquinone</keyword>
<dbReference type="EMBL" id="CADCTQ010000602">
    <property type="protein sequence ID" value="CAA9327222.1"/>
    <property type="molecule type" value="Genomic_DNA"/>
</dbReference>
<dbReference type="EC" id="1.6.5.3" evidence="9"/>
<dbReference type="NCBIfam" id="TIGR01972">
    <property type="entry name" value="NDH_I_M"/>
    <property type="match status" value="1"/>
</dbReference>